<evidence type="ECO:0000256" key="1">
    <source>
        <dbReference type="ARBA" id="ARBA00022603"/>
    </source>
</evidence>
<dbReference type="SUPFAM" id="SSF53335">
    <property type="entry name" value="S-adenosyl-L-methionine-dependent methyltransferases"/>
    <property type="match status" value="1"/>
</dbReference>
<feature type="domain" description="Methyltransferase" evidence="3">
    <location>
        <begin position="51"/>
        <end position="148"/>
    </location>
</feature>
<proteinExistence type="predicted"/>
<evidence type="ECO:0000259" key="3">
    <source>
        <dbReference type="Pfam" id="PF13649"/>
    </source>
</evidence>
<dbReference type="InterPro" id="IPR051052">
    <property type="entry name" value="Diverse_substrate_MTase"/>
</dbReference>
<dbReference type="Proteomes" id="UP001054837">
    <property type="component" value="Unassembled WGS sequence"/>
</dbReference>
<keyword evidence="5" id="KW-1185">Reference proteome</keyword>
<accession>A0AAV4SMK7</accession>
<reference evidence="4 5" key="1">
    <citation type="submission" date="2021-06" db="EMBL/GenBank/DDBJ databases">
        <title>Caerostris darwini draft genome.</title>
        <authorList>
            <person name="Kono N."/>
            <person name="Arakawa K."/>
        </authorList>
    </citation>
    <scope>NUCLEOTIDE SEQUENCE [LARGE SCALE GENOMIC DNA]</scope>
</reference>
<organism evidence="4 5">
    <name type="scientific">Caerostris darwini</name>
    <dbReference type="NCBI Taxonomy" id="1538125"/>
    <lineage>
        <taxon>Eukaryota</taxon>
        <taxon>Metazoa</taxon>
        <taxon>Ecdysozoa</taxon>
        <taxon>Arthropoda</taxon>
        <taxon>Chelicerata</taxon>
        <taxon>Arachnida</taxon>
        <taxon>Araneae</taxon>
        <taxon>Araneomorphae</taxon>
        <taxon>Entelegynae</taxon>
        <taxon>Araneoidea</taxon>
        <taxon>Araneidae</taxon>
        <taxon>Caerostris</taxon>
    </lineage>
</organism>
<name>A0AAV4SMK7_9ARAC</name>
<comment type="caution">
    <text evidence="4">The sequence shown here is derived from an EMBL/GenBank/DDBJ whole genome shotgun (WGS) entry which is preliminary data.</text>
</comment>
<keyword evidence="2" id="KW-0808">Transferase</keyword>
<dbReference type="InterPro" id="IPR041698">
    <property type="entry name" value="Methyltransf_25"/>
</dbReference>
<keyword evidence="1" id="KW-0489">Methyltransferase</keyword>
<sequence length="283" mass="32756">MIVNMLRNCSRMHYDAETYSKLDRPWDSVVRFIKVTLPEMGWSSGDKEETIMDVGCGPGRLTRHFILPCFPSLKKIIAIDAVPGMIEQAKKLHPHPKVEYIVGNFEESSLLNQWKGKLTKFISIQCFNRMKDQKSAFKTVHDLLQPKGEAAFLFLLHNGYYEGIMKIVKDPKWKSYFKFNVEDSIPTSQLKNYSSLHFKNMVKDIGFSVRYCQETQNVTTFPTDEDYIEFYYSVCPLAPFIPKDKVQEFKKDLLNYTSKQNGRNSDGTPVDKTTTLEMILQKA</sequence>
<dbReference type="PANTHER" id="PTHR44942">
    <property type="entry name" value="METHYLTRANSF_11 DOMAIN-CONTAINING PROTEIN"/>
    <property type="match status" value="1"/>
</dbReference>
<dbReference type="Pfam" id="PF13649">
    <property type="entry name" value="Methyltransf_25"/>
    <property type="match status" value="1"/>
</dbReference>
<evidence type="ECO:0000313" key="5">
    <source>
        <dbReference type="Proteomes" id="UP001054837"/>
    </source>
</evidence>
<dbReference type="GO" id="GO:0032259">
    <property type="term" value="P:methylation"/>
    <property type="evidence" value="ECO:0007669"/>
    <property type="project" value="UniProtKB-KW"/>
</dbReference>
<evidence type="ECO:0000313" key="4">
    <source>
        <dbReference type="EMBL" id="GIY33695.1"/>
    </source>
</evidence>
<evidence type="ECO:0000256" key="2">
    <source>
        <dbReference type="ARBA" id="ARBA00022679"/>
    </source>
</evidence>
<dbReference type="CDD" id="cd02440">
    <property type="entry name" value="AdoMet_MTases"/>
    <property type="match status" value="1"/>
</dbReference>
<dbReference type="PANTHER" id="PTHR44942:SF4">
    <property type="entry name" value="METHYLTRANSFERASE TYPE 11 DOMAIN-CONTAINING PROTEIN"/>
    <property type="match status" value="1"/>
</dbReference>
<protein>
    <submittedName>
        <fullName evidence="4">Methyltransf_25 domain-containing protein</fullName>
    </submittedName>
</protein>
<gene>
    <name evidence="4" type="primary">AVEN_201813_1</name>
    <name evidence="4" type="ORF">CDAR_117411</name>
</gene>
<dbReference type="InterPro" id="IPR029063">
    <property type="entry name" value="SAM-dependent_MTases_sf"/>
</dbReference>
<dbReference type="AlphaFoldDB" id="A0AAV4SMK7"/>
<dbReference type="Gene3D" id="3.40.50.150">
    <property type="entry name" value="Vaccinia Virus protein VP39"/>
    <property type="match status" value="1"/>
</dbReference>
<dbReference type="GO" id="GO:0008168">
    <property type="term" value="F:methyltransferase activity"/>
    <property type="evidence" value="ECO:0007669"/>
    <property type="project" value="UniProtKB-KW"/>
</dbReference>
<dbReference type="EMBL" id="BPLQ01007975">
    <property type="protein sequence ID" value="GIY33695.1"/>
    <property type="molecule type" value="Genomic_DNA"/>
</dbReference>